<dbReference type="Proteomes" id="UP001451303">
    <property type="component" value="Unassembled WGS sequence"/>
</dbReference>
<gene>
    <name evidence="1" type="ORF">QR685DRAFT_51843</name>
</gene>
<accession>A0ABR3DS77</accession>
<dbReference type="EMBL" id="JAVLET010000001">
    <property type="protein sequence ID" value="KAL0475520.1"/>
    <property type="molecule type" value="Genomic_DNA"/>
</dbReference>
<reference evidence="1 2" key="1">
    <citation type="submission" date="2023-09" db="EMBL/GenBank/DDBJ databases">
        <title>Multi-omics analysis of a traditional fermented food reveals byproduct-associated fungal strains for waste-to-food upcycling.</title>
        <authorList>
            <consortium name="Lawrence Berkeley National Laboratory"/>
            <person name="Rekdal V.M."/>
            <person name="Villalobos-Escobedo J.M."/>
            <person name="Rodriguez-Valeron N."/>
            <person name="Garcia M.O."/>
            <person name="Vasquez D.P."/>
            <person name="Damayanti I."/>
            <person name="Sorensen P.M."/>
            <person name="Baidoo E.E."/>
            <person name="De Carvalho A.C."/>
            <person name="Riley R."/>
            <person name="Lipzen A."/>
            <person name="He G."/>
            <person name="Yan M."/>
            <person name="Haridas S."/>
            <person name="Daum C."/>
            <person name="Yoshinaga Y."/>
            <person name="Ng V."/>
            <person name="Grigoriev I.V."/>
            <person name="Munk R."/>
            <person name="Nuraida L."/>
            <person name="Wijaya C.H."/>
            <person name="Morales P.-C."/>
            <person name="Keasling J.D."/>
        </authorList>
    </citation>
    <scope>NUCLEOTIDE SEQUENCE [LARGE SCALE GENOMIC DNA]</scope>
    <source>
        <strain evidence="1 2">FGSC 2613</strain>
    </source>
</reference>
<evidence type="ECO:0000313" key="2">
    <source>
        <dbReference type="Proteomes" id="UP001451303"/>
    </source>
</evidence>
<protein>
    <submittedName>
        <fullName evidence="1">Uncharacterized protein</fullName>
    </submittedName>
</protein>
<keyword evidence="2" id="KW-1185">Reference proteome</keyword>
<comment type="caution">
    <text evidence="1">The sequence shown here is derived from an EMBL/GenBank/DDBJ whole genome shotgun (WGS) entry which is preliminary data.</text>
</comment>
<organism evidence="1 2">
    <name type="scientific">Neurospora intermedia</name>
    <dbReference type="NCBI Taxonomy" id="5142"/>
    <lineage>
        <taxon>Eukaryota</taxon>
        <taxon>Fungi</taxon>
        <taxon>Dikarya</taxon>
        <taxon>Ascomycota</taxon>
        <taxon>Pezizomycotina</taxon>
        <taxon>Sordariomycetes</taxon>
        <taxon>Sordariomycetidae</taxon>
        <taxon>Sordariales</taxon>
        <taxon>Sordariaceae</taxon>
        <taxon>Neurospora</taxon>
    </lineage>
</organism>
<proteinExistence type="predicted"/>
<name>A0ABR3DS77_NEUIN</name>
<evidence type="ECO:0000313" key="1">
    <source>
        <dbReference type="EMBL" id="KAL0475520.1"/>
    </source>
</evidence>
<sequence length="73" mass="8470">MAELVLCRCKHCRNTISKFINLWYEIGMYLGPIIVPRKDLDICHKRSTVYGEPGTLLEKCRLQIIACKSYPIL</sequence>